<dbReference type="PANTHER" id="PTHR41523:SF8">
    <property type="entry name" value="ETHYLENE RESPONSE SENSOR PROTEIN"/>
    <property type="match status" value="1"/>
</dbReference>
<evidence type="ECO:0000256" key="5">
    <source>
        <dbReference type="ARBA" id="ARBA00022741"/>
    </source>
</evidence>
<dbReference type="SUPFAM" id="SSF55874">
    <property type="entry name" value="ATPase domain of HSP90 chaperone/DNA topoisomerase II/histidine kinase"/>
    <property type="match status" value="1"/>
</dbReference>
<dbReference type="InterPro" id="IPR005467">
    <property type="entry name" value="His_kinase_dom"/>
</dbReference>
<proteinExistence type="predicted"/>
<dbReference type="EC" id="2.7.13.3" evidence="2"/>
<dbReference type="InterPro" id="IPR003594">
    <property type="entry name" value="HATPase_dom"/>
</dbReference>
<dbReference type="GO" id="GO:0005524">
    <property type="term" value="F:ATP binding"/>
    <property type="evidence" value="ECO:0007669"/>
    <property type="project" value="UniProtKB-KW"/>
</dbReference>
<keyword evidence="10" id="KW-0732">Signal</keyword>
<dbReference type="Gene3D" id="1.25.40.10">
    <property type="entry name" value="Tetratricopeptide repeat domain"/>
    <property type="match status" value="2"/>
</dbReference>
<gene>
    <name evidence="12" type="ORF">AFM12_13040</name>
</gene>
<evidence type="ECO:0000256" key="2">
    <source>
        <dbReference type="ARBA" id="ARBA00012438"/>
    </source>
</evidence>
<evidence type="ECO:0000313" key="13">
    <source>
        <dbReference type="Proteomes" id="UP000050454"/>
    </source>
</evidence>
<dbReference type="SMART" id="SM00028">
    <property type="entry name" value="TPR"/>
    <property type="match status" value="5"/>
</dbReference>
<evidence type="ECO:0000313" key="12">
    <source>
        <dbReference type="EMBL" id="KPM48101.1"/>
    </source>
</evidence>
<dbReference type="SMART" id="SM00387">
    <property type="entry name" value="HATPase_c"/>
    <property type="match status" value="1"/>
</dbReference>
<feature type="domain" description="Histidine kinase" evidence="11">
    <location>
        <begin position="405"/>
        <end position="597"/>
    </location>
</feature>
<dbReference type="AlphaFoldDB" id="A0A0P7BC36"/>
<dbReference type="OrthoDB" id="9767435at2"/>
<keyword evidence="6" id="KW-0418">Kinase</keyword>
<feature type="chain" id="PRO_5006135636" description="histidine kinase" evidence="10">
    <location>
        <begin position="19"/>
        <end position="599"/>
    </location>
</feature>
<evidence type="ECO:0000256" key="3">
    <source>
        <dbReference type="ARBA" id="ARBA00022553"/>
    </source>
</evidence>
<evidence type="ECO:0000256" key="9">
    <source>
        <dbReference type="SAM" id="Phobius"/>
    </source>
</evidence>
<dbReference type="Pfam" id="PF07568">
    <property type="entry name" value="HisKA_2"/>
    <property type="match status" value="1"/>
</dbReference>
<evidence type="ECO:0000256" key="7">
    <source>
        <dbReference type="ARBA" id="ARBA00022840"/>
    </source>
</evidence>
<dbReference type="Gene3D" id="3.30.450.20">
    <property type="entry name" value="PAS domain"/>
    <property type="match status" value="1"/>
</dbReference>
<keyword evidence="5" id="KW-0547">Nucleotide-binding</keyword>
<evidence type="ECO:0000256" key="1">
    <source>
        <dbReference type="ARBA" id="ARBA00000085"/>
    </source>
</evidence>
<name>A0A0P7BC36_9BACT</name>
<keyword evidence="9" id="KW-0812">Transmembrane</keyword>
<evidence type="ECO:0000256" key="8">
    <source>
        <dbReference type="PROSITE-ProRule" id="PRU00339"/>
    </source>
</evidence>
<evidence type="ECO:0000259" key="11">
    <source>
        <dbReference type="PROSITE" id="PS50109"/>
    </source>
</evidence>
<protein>
    <recommendedName>
        <fullName evidence="2">histidine kinase</fullName>
        <ecNumber evidence="2">2.7.13.3</ecNumber>
    </recommendedName>
</protein>
<dbReference type="EMBL" id="LGTQ01000009">
    <property type="protein sequence ID" value="KPM48101.1"/>
    <property type="molecule type" value="Genomic_DNA"/>
</dbReference>
<keyword evidence="4" id="KW-0808">Transferase</keyword>
<dbReference type="Gene3D" id="3.30.565.10">
    <property type="entry name" value="Histidine kinase-like ATPase, C-terminal domain"/>
    <property type="match status" value="1"/>
</dbReference>
<dbReference type="PANTHER" id="PTHR41523">
    <property type="entry name" value="TWO-COMPONENT SYSTEM SENSOR PROTEIN"/>
    <property type="match status" value="1"/>
</dbReference>
<keyword evidence="13" id="KW-1185">Reference proteome</keyword>
<feature type="repeat" description="TPR" evidence="8">
    <location>
        <begin position="80"/>
        <end position="113"/>
    </location>
</feature>
<dbReference type="InterPro" id="IPR011495">
    <property type="entry name" value="Sig_transdc_His_kin_sub2_dim/P"/>
</dbReference>
<sequence>MKTVFHVVCLLFSVASLAQESTIVEEKREAFYKANGAKEKTLLGLDYLDVVTRQNPDTAKVLMPNIYQWALESKDKPLIGRTMHQQGNLYLFESHYDKAVDAYLDALRFAEENRDQNRIAKLHNALAVAYLRMGHSQDVKSLYERAAEYSELSIKEIEILRDTIFLVNALNTRGVIANNEEDYEVAFNAFQRGLLLAEIVNLKAPWLPSLYSNSAEVILKLRNDPDRAIRNLNRALELYPLYEDETGLEHSYRNLAVAYTQKKEYAKAEMYGKMALEIGQRFNDKYRIFLSHKALYEIYDQTSDYRKALEHMRLYKIYEDSTLTVEKNLAIAEVETRYQTEKKEEEIAQLSTENRRRRNQFIGAGLASVLFLGLAGLALLQNRSIKVKNKKIEEQSGQLKTMMRELHHRVKNNLAIVSSLLKIQSNRMEDETAVQAVLQGRQRVDAMSLIHQGLYHKENVSQVNMKQYIGELCLSLMTAYGFTEETLKLYLEVESEELEVDVAMPLGLIINELVTNAFKYAFTENENPVLSVSLKKAKDLTLTIQDNGPGVDVASWQKRGQSFGKQLVNGLTRQLGGKLEIESQKGTRFTITIPANKLK</sequence>
<dbReference type="RefSeq" id="WP_055148878.1">
    <property type="nucleotide sequence ID" value="NZ_JXSZ01000009.1"/>
</dbReference>
<dbReference type="Proteomes" id="UP000050454">
    <property type="component" value="Unassembled WGS sequence"/>
</dbReference>
<evidence type="ECO:0000256" key="4">
    <source>
        <dbReference type="ARBA" id="ARBA00022679"/>
    </source>
</evidence>
<keyword evidence="7" id="KW-0067">ATP-binding</keyword>
<keyword evidence="9" id="KW-0472">Membrane</keyword>
<dbReference type="GO" id="GO:0004673">
    <property type="term" value="F:protein histidine kinase activity"/>
    <property type="evidence" value="ECO:0007669"/>
    <property type="project" value="UniProtKB-EC"/>
</dbReference>
<keyword evidence="3" id="KW-0597">Phosphoprotein</keyword>
<keyword evidence="9" id="KW-1133">Transmembrane helix</keyword>
<reference evidence="12 13" key="1">
    <citation type="submission" date="2015-07" db="EMBL/GenBank/DDBJ databases">
        <title>The draft genome sequence of Leadbetterella sp. JN14-9.</title>
        <authorList>
            <person name="Liu Y."/>
            <person name="Du J."/>
            <person name="Shao Z."/>
        </authorList>
    </citation>
    <scope>NUCLEOTIDE SEQUENCE [LARGE SCALE GENOMIC DNA]</scope>
    <source>
        <strain evidence="12 13">JN14-9</strain>
    </source>
</reference>
<feature type="signal peptide" evidence="10">
    <location>
        <begin position="1"/>
        <end position="18"/>
    </location>
</feature>
<dbReference type="InterPro" id="IPR019734">
    <property type="entry name" value="TPR_rpt"/>
</dbReference>
<evidence type="ECO:0000256" key="10">
    <source>
        <dbReference type="SAM" id="SignalP"/>
    </source>
</evidence>
<dbReference type="InterPro" id="IPR011990">
    <property type="entry name" value="TPR-like_helical_dom_sf"/>
</dbReference>
<comment type="caution">
    <text evidence="12">The sequence shown here is derived from an EMBL/GenBank/DDBJ whole genome shotgun (WGS) entry which is preliminary data.</text>
</comment>
<dbReference type="PROSITE" id="PS50109">
    <property type="entry name" value="HIS_KIN"/>
    <property type="match status" value="1"/>
</dbReference>
<comment type="catalytic activity">
    <reaction evidence="1">
        <text>ATP + protein L-histidine = ADP + protein N-phospho-L-histidine.</text>
        <dbReference type="EC" id="2.7.13.3"/>
    </reaction>
</comment>
<evidence type="ECO:0000256" key="6">
    <source>
        <dbReference type="ARBA" id="ARBA00022777"/>
    </source>
</evidence>
<dbReference type="Pfam" id="PF02518">
    <property type="entry name" value="HATPase_c"/>
    <property type="match status" value="1"/>
</dbReference>
<organism evidence="12 13">
    <name type="scientific">Jiulongibacter sediminis</name>
    <dbReference type="NCBI Taxonomy" id="1605367"/>
    <lineage>
        <taxon>Bacteria</taxon>
        <taxon>Pseudomonadati</taxon>
        <taxon>Bacteroidota</taxon>
        <taxon>Cytophagia</taxon>
        <taxon>Cytophagales</taxon>
        <taxon>Leadbetterellaceae</taxon>
        <taxon>Jiulongibacter</taxon>
    </lineage>
</organism>
<keyword evidence="8" id="KW-0802">TPR repeat</keyword>
<feature type="transmembrane region" description="Helical" evidence="9">
    <location>
        <begin position="361"/>
        <end position="380"/>
    </location>
</feature>
<dbReference type="InterPro" id="IPR036890">
    <property type="entry name" value="HATPase_C_sf"/>
</dbReference>
<dbReference type="PROSITE" id="PS50005">
    <property type="entry name" value="TPR"/>
    <property type="match status" value="1"/>
</dbReference>
<accession>A0A0P7BC36</accession>
<dbReference type="STRING" id="1605367.AFM12_13040"/>
<dbReference type="SUPFAM" id="SSF48452">
    <property type="entry name" value="TPR-like"/>
    <property type="match status" value="1"/>
</dbReference>